<sequence>DCLKDKYTYYKVDIFDHTKNFLINCVSKISQGFCHTEVIVVWRFSIALQLVAVLLHINRFTSNIFILIEPGVWCWCRRPFVTMTLQMRVFSICLLAVVCAKRVSSPCLSFGISSGLVFLCRRSVVHAVCLIVFCMYGMPRIT</sequence>
<dbReference type="EMBL" id="JASPKZ010001595">
    <property type="protein sequence ID" value="KAJ9597635.1"/>
    <property type="molecule type" value="Genomic_DNA"/>
</dbReference>
<reference evidence="1" key="1">
    <citation type="journal article" date="2023" name="IScience">
        <title>Live-bearing cockroach genome reveals convergent evolutionary mechanisms linked to viviparity in insects and beyond.</title>
        <authorList>
            <person name="Fouks B."/>
            <person name="Harrison M.C."/>
            <person name="Mikhailova A.A."/>
            <person name="Marchal E."/>
            <person name="English S."/>
            <person name="Carruthers M."/>
            <person name="Jennings E.C."/>
            <person name="Chiamaka E.L."/>
            <person name="Frigard R.A."/>
            <person name="Pippel M."/>
            <person name="Attardo G.M."/>
            <person name="Benoit J.B."/>
            <person name="Bornberg-Bauer E."/>
            <person name="Tobe S.S."/>
        </authorList>
    </citation>
    <scope>NUCLEOTIDE SEQUENCE</scope>
    <source>
        <strain evidence="1">Stay&amp;Tobe</strain>
    </source>
</reference>
<evidence type="ECO:0000313" key="2">
    <source>
        <dbReference type="Proteomes" id="UP001233999"/>
    </source>
</evidence>
<reference evidence="1" key="2">
    <citation type="submission" date="2023-05" db="EMBL/GenBank/DDBJ databases">
        <authorList>
            <person name="Fouks B."/>
        </authorList>
    </citation>
    <scope>NUCLEOTIDE SEQUENCE</scope>
    <source>
        <strain evidence="1">Stay&amp;Tobe</strain>
        <tissue evidence="1">Testes</tissue>
    </source>
</reference>
<dbReference type="AlphaFoldDB" id="A0AAD8AEK5"/>
<evidence type="ECO:0000313" key="1">
    <source>
        <dbReference type="EMBL" id="KAJ9597635.1"/>
    </source>
</evidence>
<keyword evidence="2" id="KW-1185">Reference proteome</keyword>
<dbReference type="Proteomes" id="UP001233999">
    <property type="component" value="Unassembled WGS sequence"/>
</dbReference>
<accession>A0AAD8AEK5</accession>
<feature type="non-terminal residue" evidence="1">
    <location>
        <position position="142"/>
    </location>
</feature>
<protein>
    <submittedName>
        <fullName evidence="1">Uncharacterized protein</fullName>
    </submittedName>
</protein>
<organism evidence="1 2">
    <name type="scientific">Diploptera punctata</name>
    <name type="common">Pacific beetle cockroach</name>
    <dbReference type="NCBI Taxonomy" id="6984"/>
    <lineage>
        <taxon>Eukaryota</taxon>
        <taxon>Metazoa</taxon>
        <taxon>Ecdysozoa</taxon>
        <taxon>Arthropoda</taxon>
        <taxon>Hexapoda</taxon>
        <taxon>Insecta</taxon>
        <taxon>Pterygota</taxon>
        <taxon>Neoptera</taxon>
        <taxon>Polyneoptera</taxon>
        <taxon>Dictyoptera</taxon>
        <taxon>Blattodea</taxon>
        <taxon>Blaberoidea</taxon>
        <taxon>Blaberidae</taxon>
        <taxon>Diplopterinae</taxon>
        <taxon>Diploptera</taxon>
    </lineage>
</organism>
<feature type="non-terminal residue" evidence="1">
    <location>
        <position position="1"/>
    </location>
</feature>
<name>A0AAD8AEK5_DIPPU</name>
<comment type="caution">
    <text evidence="1">The sequence shown here is derived from an EMBL/GenBank/DDBJ whole genome shotgun (WGS) entry which is preliminary data.</text>
</comment>
<proteinExistence type="predicted"/>
<gene>
    <name evidence="1" type="ORF">L9F63_011504</name>
</gene>